<dbReference type="EMBL" id="JADGKB010000136">
    <property type="protein sequence ID" value="KAJ3252591.1"/>
    <property type="molecule type" value="Genomic_DNA"/>
</dbReference>
<comment type="caution">
    <text evidence="2">The sequence shown here is derived from an EMBL/GenBank/DDBJ whole genome shotgun (WGS) entry which is preliminary data.</text>
</comment>
<dbReference type="AlphaFoldDB" id="A0AAD5UAF4"/>
<gene>
    <name evidence="2" type="ORF">HK103_001390</name>
</gene>
<feature type="compositionally biased region" description="Basic and acidic residues" evidence="1">
    <location>
        <begin position="47"/>
        <end position="59"/>
    </location>
</feature>
<feature type="region of interest" description="Disordered" evidence="1">
    <location>
        <begin position="42"/>
        <end position="105"/>
    </location>
</feature>
<evidence type="ECO:0008006" key="4">
    <source>
        <dbReference type="Google" id="ProtNLM"/>
    </source>
</evidence>
<accession>A0AAD5UAF4</accession>
<sequence>MHQSEIQDHRNPPETHKEYISSQKYEKALSMYGAYYIPYSKNQRSSVESKRSSIEKQDRPVILSRSSSVKHKNTFPGSRPLSPTESVSKRRNSLHSNRFDSGIELQDGKGKQSIFVQSLQLIDDEWMFTIEFKLLNGNSRIMFRAFSELWDMHNDILQECPIESGITGQPRSIPFMDAPNQAMDQLEVIRIRNSVNFYIQEIFMLSSLGIGSKFVNEMFSFRQGDITCQDKILNNSTTAIMDLLSDLTPAPQRTIVLTNGKRSVTWTEFGDLKIDEIMERARSTLGEHVFVLRYKNELGKKVVVQTDHELHLIMNFRPRVTLFVS</sequence>
<evidence type="ECO:0000313" key="2">
    <source>
        <dbReference type="EMBL" id="KAJ3252591.1"/>
    </source>
</evidence>
<protein>
    <recommendedName>
        <fullName evidence="4">PX domain-containing protein</fullName>
    </recommendedName>
</protein>
<reference evidence="2" key="1">
    <citation type="submission" date="2020-05" db="EMBL/GenBank/DDBJ databases">
        <title>Phylogenomic resolution of chytrid fungi.</title>
        <authorList>
            <person name="Stajich J.E."/>
            <person name="Amses K."/>
            <person name="Simmons R."/>
            <person name="Seto K."/>
            <person name="Myers J."/>
            <person name="Bonds A."/>
            <person name="Quandt C.A."/>
            <person name="Barry K."/>
            <person name="Liu P."/>
            <person name="Grigoriev I."/>
            <person name="Longcore J.E."/>
            <person name="James T.Y."/>
        </authorList>
    </citation>
    <scope>NUCLEOTIDE SEQUENCE</scope>
    <source>
        <strain evidence="2">PLAUS21</strain>
    </source>
</reference>
<dbReference type="GO" id="GO:0035091">
    <property type="term" value="F:phosphatidylinositol binding"/>
    <property type="evidence" value="ECO:0007669"/>
    <property type="project" value="InterPro"/>
</dbReference>
<dbReference type="Proteomes" id="UP001210925">
    <property type="component" value="Unassembled WGS sequence"/>
</dbReference>
<evidence type="ECO:0000256" key="1">
    <source>
        <dbReference type="SAM" id="MobiDB-lite"/>
    </source>
</evidence>
<evidence type="ECO:0000313" key="3">
    <source>
        <dbReference type="Proteomes" id="UP001210925"/>
    </source>
</evidence>
<keyword evidence="3" id="KW-1185">Reference proteome</keyword>
<dbReference type="SUPFAM" id="SSF64268">
    <property type="entry name" value="PX domain"/>
    <property type="match status" value="1"/>
</dbReference>
<name>A0AAD5UAF4_9FUNG</name>
<dbReference type="InterPro" id="IPR036871">
    <property type="entry name" value="PX_dom_sf"/>
</dbReference>
<organism evidence="2 3">
    <name type="scientific">Boothiomyces macroporosus</name>
    <dbReference type="NCBI Taxonomy" id="261099"/>
    <lineage>
        <taxon>Eukaryota</taxon>
        <taxon>Fungi</taxon>
        <taxon>Fungi incertae sedis</taxon>
        <taxon>Chytridiomycota</taxon>
        <taxon>Chytridiomycota incertae sedis</taxon>
        <taxon>Chytridiomycetes</taxon>
        <taxon>Rhizophydiales</taxon>
        <taxon>Terramycetaceae</taxon>
        <taxon>Boothiomyces</taxon>
    </lineage>
</organism>
<feature type="region of interest" description="Disordered" evidence="1">
    <location>
        <begin position="1"/>
        <end position="22"/>
    </location>
</feature>
<proteinExistence type="predicted"/>
<dbReference type="Gene3D" id="3.30.1520.10">
    <property type="entry name" value="Phox-like domain"/>
    <property type="match status" value="1"/>
</dbReference>